<dbReference type="InterPro" id="IPR036259">
    <property type="entry name" value="MFS_trans_sf"/>
</dbReference>
<keyword evidence="4" id="KW-0472">Membrane</keyword>
<protein>
    <submittedName>
        <fullName evidence="5">Uncharacterized protein</fullName>
    </submittedName>
</protein>
<comment type="subcellular location">
    <subcellularLocation>
        <location evidence="1">Cell inner membrane</location>
        <topology evidence="1">Multi-pass membrane protein</topology>
    </subcellularLocation>
</comment>
<reference evidence="6" key="1">
    <citation type="journal article" date="2015" name="Genome Announc.">
        <title>Draft genome sequence of Talaromyces cellulolyticus strain Y-94, a source of lignocellulosic biomass-degrading enzymes.</title>
        <authorList>
            <person name="Fujii T."/>
            <person name="Koike H."/>
            <person name="Sawayama S."/>
            <person name="Yano S."/>
            <person name="Inoue H."/>
        </authorList>
    </citation>
    <scope>NUCLEOTIDE SEQUENCE [LARGE SCALE GENOMIC DNA]</scope>
    <source>
        <strain evidence="6">Y-94</strain>
    </source>
</reference>
<feature type="transmembrane region" description="Helical" evidence="4">
    <location>
        <begin position="173"/>
        <end position="195"/>
    </location>
</feature>
<evidence type="ECO:0000256" key="3">
    <source>
        <dbReference type="SAM" id="MobiDB-lite"/>
    </source>
</evidence>
<feature type="region of interest" description="Disordered" evidence="3">
    <location>
        <begin position="32"/>
        <end position="56"/>
    </location>
</feature>
<dbReference type="PANTHER" id="PTHR43702">
    <property type="entry name" value="L-FUCOSE-PROTON SYMPORTER"/>
    <property type="match status" value="1"/>
</dbReference>
<evidence type="ECO:0000256" key="1">
    <source>
        <dbReference type="ARBA" id="ARBA00004429"/>
    </source>
</evidence>
<evidence type="ECO:0000313" key="6">
    <source>
        <dbReference type="Proteomes" id="UP000053095"/>
    </source>
</evidence>
<gene>
    <name evidence="5" type="ORF">TCE0_023r06991</name>
</gene>
<feature type="compositionally biased region" description="Basic and acidic residues" evidence="3">
    <location>
        <begin position="32"/>
        <end position="44"/>
    </location>
</feature>
<feature type="transmembrane region" description="Helical" evidence="4">
    <location>
        <begin position="144"/>
        <end position="161"/>
    </location>
</feature>
<dbReference type="EMBL" id="DF933819">
    <property type="protein sequence ID" value="GAM37235.1"/>
    <property type="molecule type" value="Genomic_DNA"/>
</dbReference>
<feature type="transmembrane region" description="Helical" evidence="4">
    <location>
        <begin position="268"/>
        <end position="291"/>
    </location>
</feature>
<dbReference type="InterPro" id="IPR050375">
    <property type="entry name" value="MFS_TsgA-like"/>
</dbReference>
<name>A0A0B8MXN7_TALPI</name>
<dbReference type="Proteomes" id="UP000053095">
    <property type="component" value="Unassembled WGS sequence"/>
</dbReference>
<keyword evidence="2" id="KW-1003">Cell membrane</keyword>
<organism evidence="5 6">
    <name type="scientific">Talaromyces pinophilus</name>
    <name type="common">Penicillium pinophilum</name>
    <dbReference type="NCBI Taxonomy" id="128442"/>
    <lineage>
        <taxon>Eukaryota</taxon>
        <taxon>Fungi</taxon>
        <taxon>Dikarya</taxon>
        <taxon>Ascomycota</taxon>
        <taxon>Pezizomycotina</taxon>
        <taxon>Eurotiomycetes</taxon>
        <taxon>Eurotiomycetidae</taxon>
        <taxon>Eurotiales</taxon>
        <taxon>Trichocomaceae</taxon>
        <taxon>Talaromyces</taxon>
        <taxon>Talaromyces sect. Talaromyces</taxon>
    </lineage>
</organism>
<keyword evidence="4" id="KW-0812">Transmembrane</keyword>
<dbReference type="SUPFAM" id="SSF103473">
    <property type="entry name" value="MFS general substrate transporter"/>
    <property type="match status" value="1"/>
</dbReference>
<accession>A0A0B8MXN7</accession>
<dbReference type="Gene3D" id="1.20.1250.20">
    <property type="entry name" value="MFS general substrate transporter like domains"/>
    <property type="match status" value="1"/>
</dbReference>
<evidence type="ECO:0000256" key="4">
    <source>
        <dbReference type="SAM" id="Phobius"/>
    </source>
</evidence>
<dbReference type="PANTHER" id="PTHR43702:SF13">
    <property type="entry name" value="MONOSACCHARIDE TRANSPORTER, PUTATIVE (AFU_ORTHOLOGUE AFUA_4G06630)-RELATED"/>
    <property type="match status" value="1"/>
</dbReference>
<feature type="transmembrane region" description="Helical" evidence="4">
    <location>
        <begin position="312"/>
        <end position="329"/>
    </location>
</feature>
<feature type="transmembrane region" description="Helical" evidence="4">
    <location>
        <begin position="101"/>
        <end position="124"/>
    </location>
</feature>
<dbReference type="GO" id="GO:0005886">
    <property type="term" value="C:plasma membrane"/>
    <property type="evidence" value="ECO:0007669"/>
    <property type="project" value="UniProtKB-SubCell"/>
</dbReference>
<dbReference type="AlphaFoldDB" id="A0A0B8MXN7"/>
<sequence length="352" mass="38705">MWAVVEVNLTIICASVPSLKPLAAQISPKLIHRGDTEDHPDHTTTDGGTAGSGEPEGEMMAVLTRKRELGPQERYPKNIKLLNLLNLRPRRMLTLTNKQSIPPNIFVTTYFFLWGSSYGLVTTLRLKSGVARFGPWHSHIGQGVYWLGYLPVPVLVGRLVMKKFGFNTAFISALYIYAMGALLFWPTSVLVSWPLGLVSNFLLGSGNGILEATANLYLALCGPLENSEVRLLTAQGFQGLGSTLSRVIVEKVLLPDEHNVTEVINVQWAYLAVALFAVMLAACFHYVPVPGAGQEDLRRLAELRPANSTKILGYRVVFVTLGLGLWGQFCSLLSNITHEADSSDYVKQILPK</sequence>
<keyword evidence="4" id="KW-1133">Transmembrane helix</keyword>
<proteinExistence type="predicted"/>
<keyword evidence="6" id="KW-1185">Reference proteome</keyword>
<evidence type="ECO:0000313" key="5">
    <source>
        <dbReference type="EMBL" id="GAM37235.1"/>
    </source>
</evidence>
<evidence type="ECO:0000256" key="2">
    <source>
        <dbReference type="ARBA" id="ARBA00022475"/>
    </source>
</evidence>